<dbReference type="Proteomes" id="UP000252415">
    <property type="component" value="Unassembled WGS sequence"/>
</dbReference>
<sequence length="79" mass="9001">MGELIKKRVQVVFNIADPDQKELYKRVIERKNQSAYMKRLIQRDIDQAFHATAPSGLSNSSPRAIETSDAMEFSVGDFL</sequence>
<dbReference type="RefSeq" id="WP_114383670.1">
    <property type="nucleotide sequence ID" value="NZ_QPJD01000022.1"/>
</dbReference>
<protein>
    <submittedName>
        <fullName evidence="1">Uncharacterized protein</fullName>
    </submittedName>
</protein>
<accession>A0A368VP30</accession>
<reference evidence="1 2" key="1">
    <citation type="submission" date="2018-07" db="EMBL/GenBank/DDBJ databases">
        <title>Genomic Encyclopedia of Type Strains, Phase III (KMG-III): the genomes of soil and plant-associated and newly described type strains.</title>
        <authorList>
            <person name="Whitman W."/>
        </authorList>
    </citation>
    <scope>NUCLEOTIDE SEQUENCE [LARGE SCALE GENOMIC DNA]</scope>
    <source>
        <strain evidence="1 2">CECT 7506</strain>
    </source>
</reference>
<dbReference type="AlphaFoldDB" id="A0A368VP30"/>
<organism evidence="1 2">
    <name type="scientific">Paenibacillus prosopidis</name>
    <dbReference type="NCBI Taxonomy" id="630520"/>
    <lineage>
        <taxon>Bacteria</taxon>
        <taxon>Bacillati</taxon>
        <taxon>Bacillota</taxon>
        <taxon>Bacilli</taxon>
        <taxon>Bacillales</taxon>
        <taxon>Paenibacillaceae</taxon>
        <taxon>Paenibacillus</taxon>
    </lineage>
</organism>
<proteinExistence type="predicted"/>
<keyword evidence="2" id="KW-1185">Reference proteome</keyword>
<evidence type="ECO:0000313" key="1">
    <source>
        <dbReference type="EMBL" id="RCW41570.1"/>
    </source>
</evidence>
<dbReference type="EMBL" id="QPJD01000022">
    <property type="protein sequence ID" value="RCW41570.1"/>
    <property type="molecule type" value="Genomic_DNA"/>
</dbReference>
<name>A0A368VP30_9BACL</name>
<dbReference type="OrthoDB" id="2879907at2"/>
<gene>
    <name evidence="1" type="ORF">DFP97_1226</name>
</gene>
<evidence type="ECO:0000313" key="2">
    <source>
        <dbReference type="Proteomes" id="UP000252415"/>
    </source>
</evidence>
<comment type="caution">
    <text evidence="1">The sequence shown here is derived from an EMBL/GenBank/DDBJ whole genome shotgun (WGS) entry which is preliminary data.</text>
</comment>